<accession>A0ABY7FC81</accession>
<feature type="domain" description="HECT" evidence="3">
    <location>
        <begin position="192"/>
        <end position="237"/>
    </location>
</feature>
<dbReference type="InterPro" id="IPR035983">
    <property type="entry name" value="Hect_E3_ubiquitin_ligase"/>
</dbReference>
<dbReference type="Gene3D" id="3.90.1750.10">
    <property type="entry name" value="Hect, E3 ligase catalytic domains"/>
    <property type="match status" value="1"/>
</dbReference>
<feature type="non-terminal residue" evidence="4">
    <location>
        <position position="553"/>
    </location>
</feature>
<evidence type="ECO:0000256" key="1">
    <source>
        <dbReference type="ARBA" id="ARBA00022786"/>
    </source>
</evidence>
<sequence length="553" mass="61985">MSQQFRAAALLRQAAELLNAETSTSVPSVITTISASSVRGRFGPVPAPATTSTASAARALFAPYRRRGARSQTEAVVSHWTHKFSNIPRIHLKKHNYPKLRDCGGYELMRTPPGSRVALENILVPVVGYTSAYLADDSTLGQAIMKPSFMSKSLALHCTLLLNQMALSNMRKVWDISVVRRKLVQQAMVEAPSEEWNRKLSVTFIGEEGLDAGGLTREFFTILYENSPVFENNVFSFDSQLLYKRHYFFIGQMVVMGILSGHPGPRNLMKDVVDFIRENWRTDIAVDKIERLDAVSAIKEISDCADCNVVEKYGDLLEACGFRQLVTTENRKNAVSAIKNYYLLNRFIPSLLQFMEGMPSASLKLHNLLEMFQKYPGQGCTFLLKSDNVESLKVKEFFKPVFSQNQAEKESEEEVIFNFHQFLKNLERVCFTFSSSLYYFLIQGGKVSCTKIDVDTGTSADVVLDMRNLLQALIGCQAFPSNITEGIITFDHKSDQLTTINTCAPSINFSKLSEFKNYSSFEELMKHIIVGSYVLSGLLLKASANLSKLDCIL</sequence>
<protein>
    <submittedName>
        <fullName evidence="4">G2E3-like protein</fullName>
    </submittedName>
</protein>
<gene>
    <name evidence="4" type="ORF">MAR_000424</name>
</gene>
<evidence type="ECO:0000313" key="4">
    <source>
        <dbReference type="EMBL" id="WAR18586.1"/>
    </source>
</evidence>
<reference evidence="4" key="1">
    <citation type="submission" date="2022-11" db="EMBL/GenBank/DDBJ databases">
        <title>Centuries of genome instability and evolution in soft-shell clam transmissible cancer (bioRxiv).</title>
        <authorList>
            <person name="Hart S.F.M."/>
            <person name="Yonemitsu M.A."/>
            <person name="Giersch R.M."/>
            <person name="Beal B.F."/>
            <person name="Arriagada G."/>
            <person name="Davis B.W."/>
            <person name="Ostrander E.A."/>
            <person name="Goff S.P."/>
            <person name="Metzger M.J."/>
        </authorList>
    </citation>
    <scope>NUCLEOTIDE SEQUENCE</scope>
    <source>
        <strain evidence="4">MELC-2E11</strain>
        <tissue evidence="4">Siphon/mantle</tissue>
    </source>
</reference>
<evidence type="ECO:0000256" key="2">
    <source>
        <dbReference type="PROSITE-ProRule" id="PRU00104"/>
    </source>
</evidence>
<organism evidence="4 5">
    <name type="scientific">Mya arenaria</name>
    <name type="common">Soft-shell clam</name>
    <dbReference type="NCBI Taxonomy" id="6604"/>
    <lineage>
        <taxon>Eukaryota</taxon>
        <taxon>Metazoa</taxon>
        <taxon>Spiralia</taxon>
        <taxon>Lophotrochozoa</taxon>
        <taxon>Mollusca</taxon>
        <taxon>Bivalvia</taxon>
        <taxon>Autobranchia</taxon>
        <taxon>Heteroconchia</taxon>
        <taxon>Euheterodonta</taxon>
        <taxon>Imparidentia</taxon>
        <taxon>Neoheterodontei</taxon>
        <taxon>Myida</taxon>
        <taxon>Myoidea</taxon>
        <taxon>Myidae</taxon>
        <taxon>Mya</taxon>
    </lineage>
</organism>
<dbReference type="PROSITE" id="PS50237">
    <property type="entry name" value="HECT"/>
    <property type="match status" value="1"/>
</dbReference>
<comment type="caution">
    <text evidence="2">Lacks conserved residue(s) required for the propagation of feature annotation.</text>
</comment>
<keyword evidence="1 2" id="KW-0833">Ubl conjugation pathway</keyword>
<dbReference type="SUPFAM" id="SSF56204">
    <property type="entry name" value="Hect, E3 ligase catalytic domain"/>
    <property type="match status" value="1"/>
</dbReference>
<name>A0ABY7FC81_MYAAR</name>
<dbReference type="InterPro" id="IPR000569">
    <property type="entry name" value="HECT_dom"/>
</dbReference>
<keyword evidence="5" id="KW-1185">Reference proteome</keyword>
<evidence type="ECO:0000313" key="5">
    <source>
        <dbReference type="Proteomes" id="UP001164746"/>
    </source>
</evidence>
<dbReference type="EMBL" id="CP111022">
    <property type="protein sequence ID" value="WAR18586.1"/>
    <property type="molecule type" value="Genomic_DNA"/>
</dbReference>
<proteinExistence type="predicted"/>
<dbReference type="Proteomes" id="UP001164746">
    <property type="component" value="Chromosome 11"/>
</dbReference>
<evidence type="ECO:0000259" key="3">
    <source>
        <dbReference type="PROSITE" id="PS50237"/>
    </source>
</evidence>